<gene>
    <name evidence="1" type="ORF">GCM10011340_00810</name>
</gene>
<evidence type="ECO:0000313" key="1">
    <source>
        <dbReference type="EMBL" id="GHE50697.1"/>
    </source>
</evidence>
<dbReference type="EMBL" id="BNAG01000001">
    <property type="protein sequence ID" value="GHE50697.1"/>
    <property type="molecule type" value="Genomic_DNA"/>
</dbReference>
<evidence type="ECO:0000313" key="2">
    <source>
        <dbReference type="Proteomes" id="UP000658258"/>
    </source>
</evidence>
<name>A0ABQ3I364_9BACT</name>
<keyword evidence="2" id="KW-1185">Reference proteome</keyword>
<organism evidence="1 2">
    <name type="scientific">Roseivirga thermotolerans</name>
    <dbReference type="NCBI Taxonomy" id="1758176"/>
    <lineage>
        <taxon>Bacteria</taxon>
        <taxon>Pseudomonadati</taxon>
        <taxon>Bacteroidota</taxon>
        <taxon>Cytophagia</taxon>
        <taxon>Cytophagales</taxon>
        <taxon>Roseivirgaceae</taxon>
        <taxon>Roseivirga</taxon>
    </lineage>
</organism>
<evidence type="ECO:0008006" key="3">
    <source>
        <dbReference type="Google" id="ProtNLM"/>
    </source>
</evidence>
<comment type="caution">
    <text evidence="1">The sequence shown here is derived from an EMBL/GenBank/DDBJ whole genome shotgun (WGS) entry which is preliminary data.</text>
</comment>
<proteinExistence type="predicted"/>
<protein>
    <recommendedName>
        <fullName evidence="3">Lipocalin-like domain-containing protein</fullName>
    </recommendedName>
</protein>
<sequence length="146" mass="15374">MMVLLGLFMITACGEDTEPTANDCSGEVCQASAGQDETATSVPAAIHGTFEMEFTYAEPNSPIAQGTEATFTISANTLVVSIEGRDCFSVENPVARFGATSGNYTFKAACIEDIAFNVSQNSDGSLNEINLELASGPGFYGQFTQK</sequence>
<accession>A0ABQ3I364</accession>
<dbReference type="Proteomes" id="UP000658258">
    <property type="component" value="Unassembled WGS sequence"/>
</dbReference>
<reference evidence="2" key="1">
    <citation type="journal article" date="2019" name="Int. J. Syst. Evol. Microbiol.">
        <title>The Global Catalogue of Microorganisms (GCM) 10K type strain sequencing project: providing services to taxonomists for standard genome sequencing and annotation.</title>
        <authorList>
            <consortium name="The Broad Institute Genomics Platform"/>
            <consortium name="The Broad Institute Genome Sequencing Center for Infectious Disease"/>
            <person name="Wu L."/>
            <person name="Ma J."/>
        </authorList>
    </citation>
    <scope>NUCLEOTIDE SEQUENCE [LARGE SCALE GENOMIC DNA]</scope>
    <source>
        <strain evidence="2">CGMCC 1.15111</strain>
    </source>
</reference>